<dbReference type="AlphaFoldDB" id="A0A080LT02"/>
<dbReference type="EMBL" id="JDVG02000660">
    <property type="protein sequence ID" value="KFB70705.1"/>
    <property type="molecule type" value="Genomic_DNA"/>
</dbReference>
<feature type="compositionally biased region" description="Basic residues" evidence="1">
    <location>
        <begin position="255"/>
        <end position="278"/>
    </location>
</feature>
<organism evidence="2 3">
    <name type="scientific">Candidatus Accumulibacter phosphatis</name>
    <dbReference type="NCBI Taxonomy" id="327160"/>
    <lineage>
        <taxon>Bacteria</taxon>
        <taxon>Pseudomonadati</taxon>
        <taxon>Pseudomonadota</taxon>
        <taxon>Betaproteobacteria</taxon>
        <taxon>Candidatus Accumulibacter</taxon>
    </lineage>
</organism>
<proteinExistence type="predicted"/>
<evidence type="ECO:0000256" key="1">
    <source>
        <dbReference type="SAM" id="MobiDB-lite"/>
    </source>
</evidence>
<sequence length="278" mass="31959">MRSERHHVGLDRRARDTRDDHQARIDQATGDRHREIRRIVIGDRQHAATTAVLEAGHQQLLRLRRVGTEGKDVGREVFEFEFLDARLTAFDGHHADAVAVERARNQQAGLAAATEDIEGFAKLPDLANESTGQQHLLKTPVLDQRQQADDRVRPADHREEDHHRHPHPLRFGKRAGQLAEADRAGGVADEVESVKEAHRWRRPPFRVDAGNQRQAERRQRINDDQHDQRRPHPPQGEEEDAGIHRGMQFSDAASRFRRSAGSPRRHWQRARHRSAKPR</sequence>
<name>A0A080LT02_9PROT</name>
<evidence type="ECO:0000313" key="3">
    <source>
        <dbReference type="Proteomes" id="UP000020077"/>
    </source>
</evidence>
<feature type="compositionally biased region" description="Basic residues" evidence="1">
    <location>
        <begin position="164"/>
        <end position="173"/>
    </location>
</feature>
<reference evidence="2 3" key="1">
    <citation type="submission" date="2014-02" db="EMBL/GenBank/DDBJ databases">
        <title>Expanding our view of genomic diversity in Candidatus Accumulibacter clades.</title>
        <authorList>
            <person name="Skennerton C.T."/>
            <person name="Barr J.J."/>
            <person name="Slater F.R."/>
            <person name="Bond P.L."/>
            <person name="Tyson G.W."/>
        </authorList>
    </citation>
    <scope>NUCLEOTIDE SEQUENCE [LARGE SCALE GENOMIC DNA]</scope>
    <source>
        <strain evidence="3">BA-91</strain>
    </source>
</reference>
<feature type="region of interest" description="Disordered" evidence="1">
    <location>
        <begin position="136"/>
        <end position="278"/>
    </location>
</feature>
<gene>
    <name evidence="2" type="ORF">AW09_004180</name>
</gene>
<evidence type="ECO:0000313" key="2">
    <source>
        <dbReference type="EMBL" id="KFB70705.1"/>
    </source>
</evidence>
<protein>
    <submittedName>
        <fullName evidence="2">Uncharacterized protein</fullName>
    </submittedName>
</protein>
<feature type="compositionally biased region" description="Basic and acidic residues" evidence="1">
    <location>
        <begin position="146"/>
        <end position="163"/>
    </location>
</feature>
<accession>A0A080LT02</accession>
<feature type="region of interest" description="Disordered" evidence="1">
    <location>
        <begin position="1"/>
        <end position="22"/>
    </location>
</feature>
<comment type="caution">
    <text evidence="2">The sequence shown here is derived from an EMBL/GenBank/DDBJ whole genome shotgun (WGS) entry which is preliminary data.</text>
</comment>
<dbReference type="Proteomes" id="UP000020077">
    <property type="component" value="Unassembled WGS sequence"/>
</dbReference>
<feature type="compositionally biased region" description="Basic and acidic residues" evidence="1">
    <location>
        <begin position="214"/>
        <end position="230"/>
    </location>
</feature>